<dbReference type="SUPFAM" id="SSF48113">
    <property type="entry name" value="Heme-dependent peroxidases"/>
    <property type="match status" value="1"/>
</dbReference>
<gene>
    <name evidence="4" type="ORF">BC008_26890</name>
    <name evidence="5" type="ORF">BC008_36495</name>
</gene>
<evidence type="ECO:0000313" key="6">
    <source>
        <dbReference type="Proteomes" id="UP000053372"/>
    </source>
</evidence>
<comment type="caution">
    <text evidence="5">The sequence shown here is derived from an EMBL/GenBank/DDBJ whole genome shotgun (WGS) entry which is preliminary data.</text>
</comment>
<evidence type="ECO:0008006" key="7">
    <source>
        <dbReference type="Google" id="ProtNLM"/>
    </source>
</evidence>
<dbReference type="OrthoDB" id="9765610at2"/>
<dbReference type="RefSeq" id="WP_058182971.1">
    <property type="nucleotide sequence ID" value="NZ_LMTZ01000002.1"/>
</dbReference>
<dbReference type="Proteomes" id="UP000053372">
    <property type="component" value="Unassembled WGS sequence"/>
</dbReference>
<dbReference type="GO" id="GO:0004601">
    <property type="term" value="F:peroxidase activity"/>
    <property type="evidence" value="ECO:0007669"/>
    <property type="project" value="InterPro"/>
</dbReference>
<evidence type="ECO:0000313" key="4">
    <source>
        <dbReference type="EMBL" id="KST66821.1"/>
    </source>
</evidence>
<keyword evidence="6" id="KW-1185">Reference proteome</keyword>
<dbReference type="PROSITE" id="PS00330">
    <property type="entry name" value="HEMOLYSIN_CALCIUM"/>
    <property type="match status" value="3"/>
</dbReference>
<name>A0A0V8A091_9CYAN</name>
<sequence>MQNQIFFNNPFLDSDFEVQSLDGTGNNLDKPEYGATDSALVNIAPLNYGDGFSTPTGQDRPNPREISNAISQQNEDIFDPRGLTNFIWAWGQFLDHDLSLTPEDGNKPVSIPVPAGDPFLDPQNTGNVVIDLNDSQVIEDTGTDVNNPKQLPNVITAWIDGSNVYGSDEERNDFLRSFEGGQLKTSEGDLLPFNLPVNEGGVENDNPTRQDPTDLFVAGDVRGNENAVLSSVHTLFVREHNRIATELKEIHPEWTDEQLFQRARQINIAQMQSITFNEYIPALLGDNALPEYTGYNSEVNPGITRTFSTAAFRLGHTQLSSNIVRLDTEGEVIPEGNVTLSEVFFPGSGVLQEAGIDPILRGISSSQSQQVDNEIIDDVRNLLFGMGPRGAVSARDLAAINIQRGRLNGLADYNTVREAFGLSRVTSFAEITSDQEKQNTLQELYGSVDNIDFFVGMLAEDLLPDASVGESVYAVLTYQFQVLRDGDRFYYENVFTPEEAAIIENTRLSDIIKRNTDTTIIQDNVFSLVNKGTSNDDVLNGGLGNDTISGLRGDDLIHGYAGEDSLNGNAGDDTLKGGKGNDILKGGKDDDILYGNQGDDSLYGNQGDDILKGGKGNDTLKGGKGDDILKGGKGDDLLHGGRGDDRLDGYSTGGTEYDTLVGGNGFDTFVLGNSSGAYYQGESYATIQDWDYKRDFIEVGGNSEQYSLGFDNLSGSSESDTLIYFQDDLIGVIEDSTNVNIFRDFFVV</sequence>
<keyword evidence="2" id="KW-0964">Secreted</keyword>
<dbReference type="InterPro" id="IPR001343">
    <property type="entry name" value="Hemolysn_Ca-bd"/>
</dbReference>
<dbReference type="InterPro" id="IPR037120">
    <property type="entry name" value="Haem_peroxidase_sf_animal"/>
</dbReference>
<evidence type="ECO:0000256" key="2">
    <source>
        <dbReference type="ARBA" id="ARBA00022525"/>
    </source>
</evidence>
<dbReference type="GO" id="GO:0020037">
    <property type="term" value="F:heme binding"/>
    <property type="evidence" value="ECO:0007669"/>
    <property type="project" value="InterPro"/>
</dbReference>
<protein>
    <recommendedName>
        <fullName evidence="7">Peroxidase</fullName>
    </recommendedName>
</protein>
<dbReference type="CDD" id="cd09822">
    <property type="entry name" value="peroxinectin_like_bacterial"/>
    <property type="match status" value="1"/>
</dbReference>
<accession>A0A0V8A091</accession>
<dbReference type="InterPro" id="IPR019791">
    <property type="entry name" value="Haem_peroxidase_animal"/>
</dbReference>
<dbReference type="Pfam" id="PF00353">
    <property type="entry name" value="HemolysinCabind"/>
    <property type="match status" value="3"/>
</dbReference>
<dbReference type="SUPFAM" id="SSF51120">
    <property type="entry name" value="beta-Roll"/>
    <property type="match status" value="1"/>
</dbReference>
<dbReference type="InterPro" id="IPR018511">
    <property type="entry name" value="Hemolysin-typ_Ca-bd_CS"/>
</dbReference>
<dbReference type="PRINTS" id="PR00313">
    <property type="entry name" value="CABNDNGRPT"/>
</dbReference>
<dbReference type="PRINTS" id="PR00457">
    <property type="entry name" value="ANPEROXIDASE"/>
</dbReference>
<dbReference type="PANTHER" id="PTHR11475">
    <property type="entry name" value="OXIDASE/PEROXIDASE"/>
    <property type="match status" value="1"/>
</dbReference>
<dbReference type="InterPro" id="IPR011049">
    <property type="entry name" value="Serralysin-like_metalloprot_C"/>
</dbReference>
<dbReference type="GO" id="GO:0006979">
    <property type="term" value="P:response to oxidative stress"/>
    <property type="evidence" value="ECO:0007669"/>
    <property type="project" value="InterPro"/>
</dbReference>
<dbReference type="EMBL" id="LMTZ01000093">
    <property type="protein sequence ID" value="KST66821.1"/>
    <property type="molecule type" value="Genomic_DNA"/>
</dbReference>
<evidence type="ECO:0000313" key="5">
    <source>
        <dbReference type="EMBL" id="KST70158.1"/>
    </source>
</evidence>
<dbReference type="EMBL" id="LMTZ01000002">
    <property type="protein sequence ID" value="KST70158.1"/>
    <property type="molecule type" value="Genomic_DNA"/>
</dbReference>
<dbReference type="Pfam" id="PF03098">
    <property type="entry name" value="An_peroxidase"/>
    <property type="match status" value="1"/>
</dbReference>
<reference evidence="5 6" key="1">
    <citation type="journal article" date="2015" name="Genome Announc.">
        <title>Draft Genome of the Euendolithic (true boring) Cyanobacterium Mastigocoleus testarum strain BC008.</title>
        <authorList>
            <person name="Guida B.S."/>
            <person name="Garcia-Pichel F."/>
        </authorList>
    </citation>
    <scope>NUCLEOTIDE SEQUENCE [LARGE SCALE GENOMIC DNA]</scope>
    <source>
        <strain evidence="5 6">BC008</strain>
    </source>
</reference>
<dbReference type="PROSITE" id="PS50292">
    <property type="entry name" value="PEROXIDASE_3"/>
    <property type="match status" value="1"/>
</dbReference>
<dbReference type="Gene3D" id="1.10.640.10">
    <property type="entry name" value="Haem peroxidase domain superfamily, animal type"/>
    <property type="match status" value="1"/>
</dbReference>
<dbReference type="GO" id="GO:0005509">
    <property type="term" value="F:calcium ion binding"/>
    <property type="evidence" value="ECO:0007669"/>
    <property type="project" value="InterPro"/>
</dbReference>
<dbReference type="PANTHER" id="PTHR11475:SF4">
    <property type="entry name" value="CHORION PEROXIDASE"/>
    <property type="match status" value="1"/>
</dbReference>
<dbReference type="GO" id="GO:0005576">
    <property type="term" value="C:extracellular region"/>
    <property type="evidence" value="ECO:0007669"/>
    <property type="project" value="UniProtKB-SubCell"/>
</dbReference>
<evidence type="ECO:0000256" key="1">
    <source>
        <dbReference type="ARBA" id="ARBA00004613"/>
    </source>
</evidence>
<proteinExistence type="predicted"/>
<dbReference type="InterPro" id="IPR010255">
    <property type="entry name" value="Haem_peroxidase_sf"/>
</dbReference>
<keyword evidence="3" id="KW-0325">Glycoprotein</keyword>
<dbReference type="AlphaFoldDB" id="A0A0V8A091"/>
<comment type="subcellular location">
    <subcellularLocation>
        <location evidence="1">Secreted</location>
    </subcellularLocation>
</comment>
<evidence type="ECO:0000256" key="3">
    <source>
        <dbReference type="ARBA" id="ARBA00023180"/>
    </source>
</evidence>
<dbReference type="Gene3D" id="2.150.10.10">
    <property type="entry name" value="Serralysin-like metalloprotease, C-terminal"/>
    <property type="match status" value="2"/>
</dbReference>
<organism evidence="5 6">
    <name type="scientific">Mastigocoleus testarum BC008</name>
    <dbReference type="NCBI Taxonomy" id="371196"/>
    <lineage>
        <taxon>Bacteria</taxon>
        <taxon>Bacillati</taxon>
        <taxon>Cyanobacteriota</taxon>
        <taxon>Cyanophyceae</taxon>
        <taxon>Nostocales</taxon>
        <taxon>Hapalosiphonaceae</taxon>
        <taxon>Mastigocoleus</taxon>
    </lineage>
</organism>